<protein>
    <submittedName>
        <fullName evidence="2">Uncharacterized protein</fullName>
    </submittedName>
</protein>
<keyword evidence="1" id="KW-0472">Membrane</keyword>
<dbReference type="AlphaFoldDB" id="A0A2H0C1B7"/>
<evidence type="ECO:0000256" key="1">
    <source>
        <dbReference type="SAM" id="Phobius"/>
    </source>
</evidence>
<name>A0A2H0C1B7_9BACT</name>
<gene>
    <name evidence="2" type="ORF">COW97_01930</name>
</gene>
<reference evidence="2 3" key="1">
    <citation type="submission" date="2017-09" db="EMBL/GenBank/DDBJ databases">
        <title>Depth-based differentiation of microbial function through sediment-hosted aquifers and enrichment of novel symbionts in the deep terrestrial subsurface.</title>
        <authorList>
            <person name="Probst A.J."/>
            <person name="Ladd B."/>
            <person name="Jarett J.K."/>
            <person name="Geller-Mcgrath D.E."/>
            <person name="Sieber C.M."/>
            <person name="Emerson J.B."/>
            <person name="Anantharaman K."/>
            <person name="Thomas B.C."/>
            <person name="Malmstrom R."/>
            <person name="Stieglmeier M."/>
            <person name="Klingl A."/>
            <person name="Woyke T."/>
            <person name="Ryan C.M."/>
            <person name="Banfield J.F."/>
        </authorList>
    </citation>
    <scope>NUCLEOTIDE SEQUENCE [LARGE SCALE GENOMIC DNA]</scope>
    <source>
        <strain evidence="2">CG22_combo_CG10-13_8_21_14_all_34_12</strain>
    </source>
</reference>
<organism evidence="2 3">
    <name type="scientific">Candidatus Roizmanbacteria bacterium CG22_combo_CG10-13_8_21_14_all_34_12</name>
    <dbReference type="NCBI Taxonomy" id="1974860"/>
    <lineage>
        <taxon>Bacteria</taxon>
        <taxon>Candidatus Roizmaniibacteriota</taxon>
    </lineage>
</organism>
<keyword evidence="1" id="KW-1133">Transmembrane helix</keyword>
<evidence type="ECO:0000313" key="3">
    <source>
        <dbReference type="Proteomes" id="UP000229699"/>
    </source>
</evidence>
<proteinExistence type="predicted"/>
<comment type="caution">
    <text evidence="2">The sequence shown here is derived from an EMBL/GenBank/DDBJ whole genome shotgun (WGS) entry which is preliminary data.</text>
</comment>
<feature type="transmembrane region" description="Helical" evidence="1">
    <location>
        <begin position="12"/>
        <end position="29"/>
    </location>
</feature>
<dbReference type="Proteomes" id="UP000229699">
    <property type="component" value="Unassembled WGS sequence"/>
</dbReference>
<accession>A0A2H0C1B7</accession>
<sequence>MKLYLSHLKVIQSILSDLCAALIFTLITLKSFINLLFYLFLIVIIYLLAVKFEKIVEKYV</sequence>
<keyword evidence="1" id="KW-0812">Transmembrane</keyword>
<evidence type="ECO:0000313" key="2">
    <source>
        <dbReference type="EMBL" id="PIP63539.1"/>
    </source>
</evidence>
<dbReference type="EMBL" id="PCTC01000040">
    <property type="protein sequence ID" value="PIP63539.1"/>
    <property type="molecule type" value="Genomic_DNA"/>
</dbReference>
<feature type="transmembrane region" description="Helical" evidence="1">
    <location>
        <begin position="35"/>
        <end position="52"/>
    </location>
</feature>